<dbReference type="OrthoDB" id="9798855at2"/>
<dbReference type="GO" id="GO:0003723">
    <property type="term" value="F:RNA binding"/>
    <property type="evidence" value="ECO:0007669"/>
    <property type="project" value="UniProtKB-KW"/>
</dbReference>
<dbReference type="Gene3D" id="3.30.70.330">
    <property type="match status" value="1"/>
</dbReference>
<dbReference type="Proteomes" id="UP000319175">
    <property type="component" value="Unassembled WGS sequence"/>
</dbReference>
<dbReference type="AlphaFoldDB" id="A0A501QJF4"/>
<name>A0A501QJF4_9FLAO</name>
<gene>
    <name evidence="3" type="ORF">FJA49_02400</name>
</gene>
<organism evidence="3 4">
    <name type="scientific">Flavobacterium microcysteis</name>
    <dbReference type="NCBI Taxonomy" id="2596891"/>
    <lineage>
        <taxon>Bacteria</taxon>
        <taxon>Pseudomonadati</taxon>
        <taxon>Bacteroidota</taxon>
        <taxon>Flavobacteriia</taxon>
        <taxon>Flavobacteriales</taxon>
        <taxon>Flavobacteriaceae</taxon>
        <taxon>Flavobacterium</taxon>
    </lineage>
</organism>
<comment type="caution">
    <text evidence="3">The sequence shown here is derived from an EMBL/GenBank/DDBJ whole genome shotgun (WGS) entry which is preliminary data.</text>
</comment>
<evidence type="ECO:0000259" key="2">
    <source>
        <dbReference type="PROSITE" id="PS50102"/>
    </source>
</evidence>
<dbReference type="InterPro" id="IPR035979">
    <property type="entry name" value="RBD_domain_sf"/>
</dbReference>
<dbReference type="SUPFAM" id="SSF54928">
    <property type="entry name" value="RNA-binding domain, RBD"/>
    <property type="match status" value="1"/>
</dbReference>
<evidence type="ECO:0000256" key="1">
    <source>
        <dbReference type="ARBA" id="ARBA00022884"/>
    </source>
</evidence>
<dbReference type="CDD" id="cd21608">
    <property type="entry name" value="RRM2_NsCP33_like"/>
    <property type="match status" value="1"/>
</dbReference>
<keyword evidence="4" id="KW-1185">Reference proteome</keyword>
<dbReference type="PROSITE" id="PS50102">
    <property type="entry name" value="RRM"/>
    <property type="match status" value="1"/>
</dbReference>
<sequence>MNIFVGNLNFRTTEEQLFDLFAAFGEVTSAKIITDKFSGNSRGFAFVEMPDNEEAQNAINNLNESELDSRTMAVKEALPKENDNRFNKKRY</sequence>
<dbReference type="InterPro" id="IPR000504">
    <property type="entry name" value="RRM_dom"/>
</dbReference>
<dbReference type="InterPro" id="IPR052462">
    <property type="entry name" value="SLIRP/GR-RBP-like"/>
</dbReference>
<dbReference type="EMBL" id="VFJE01000049">
    <property type="protein sequence ID" value="TPD72231.1"/>
    <property type="molecule type" value="Genomic_DNA"/>
</dbReference>
<dbReference type="InterPro" id="IPR012677">
    <property type="entry name" value="Nucleotide-bd_a/b_plait_sf"/>
</dbReference>
<protein>
    <submittedName>
        <fullName evidence="3">RNA-binding protein</fullName>
    </submittedName>
</protein>
<feature type="domain" description="RRM" evidence="2">
    <location>
        <begin position="1"/>
        <end position="79"/>
    </location>
</feature>
<proteinExistence type="predicted"/>
<dbReference type="SMART" id="SM00360">
    <property type="entry name" value="RRM"/>
    <property type="match status" value="1"/>
</dbReference>
<keyword evidence="1" id="KW-0694">RNA-binding</keyword>
<dbReference type="RefSeq" id="WP_139998464.1">
    <property type="nucleotide sequence ID" value="NZ_VFJE01000049.1"/>
</dbReference>
<dbReference type="PANTHER" id="PTHR48027">
    <property type="entry name" value="HETEROGENEOUS NUCLEAR RIBONUCLEOPROTEIN 87F-RELATED"/>
    <property type="match status" value="1"/>
</dbReference>
<dbReference type="InterPro" id="IPR048289">
    <property type="entry name" value="RRM2_NsCP33-like"/>
</dbReference>
<evidence type="ECO:0000313" key="4">
    <source>
        <dbReference type="Proteomes" id="UP000319175"/>
    </source>
</evidence>
<dbReference type="Pfam" id="PF00076">
    <property type="entry name" value="RRM_1"/>
    <property type="match status" value="1"/>
</dbReference>
<accession>A0A501QJF4</accession>
<reference evidence="3 4" key="1">
    <citation type="submission" date="2019-06" db="EMBL/GenBank/DDBJ databases">
        <title>Flavobacterium sp. MaA-Y11 from geoumgang.</title>
        <authorList>
            <person name="Jeong S."/>
        </authorList>
    </citation>
    <scope>NUCLEOTIDE SEQUENCE [LARGE SCALE GENOMIC DNA]</scope>
    <source>
        <strain evidence="3 4">MaA-Y11</strain>
    </source>
</reference>
<evidence type="ECO:0000313" key="3">
    <source>
        <dbReference type="EMBL" id="TPD72231.1"/>
    </source>
</evidence>